<dbReference type="EMBL" id="VXIV02003406">
    <property type="protein sequence ID" value="KAF6017368.1"/>
    <property type="molecule type" value="Genomic_DNA"/>
</dbReference>
<evidence type="ECO:0000313" key="2">
    <source>
        <dbReference type="Proteomes" id="UP000593567"/>
    </source>
</evidence>
<gene>
    <name evidence="1" type="ORF">EB796_024322</name>
</gene>
<accession>A0A7J7IVW3</accession>
<dbReference type="AlphaFoldDB" id="A0A7J7IVW3"/>
<keyword evidence="2" id="KW-1185">Reference proteome</keyword>
<proteinExistence type="predicted"/>
<dbReference type="Proteomes" id="UP000593567">
    <property type="component" value="Unassembled WGS sequence"/>
</dbReference>
<reference evidence="1" key="1">
    <citation type="submission" date="2020-06" db="EMBL/GenBank/DDBJ databases">
        <title>Draft genome of Bugula neritina, a colonial animal packing powerful symbionts and potential medicines.</title>
        <authorList>
            <person name="Rayko M."/>
        </authorList>
    </citation>
    <scope>NUCLEOTIDE SEQUENCE [LARGE SCALE GENOMIC DNA]</scope>
    <source>
        <strain evidence="1">Kwan_BN1</strain>
    </source>
</reference>
<comment type="caution">
    <text evidence="1">The sequence shown here is derived from an EMBL/GenBank/DDBJ whole genome shotgun (WGS) entry which is preliminary data.</text>
</comment>
<sequence length="91" mass="10092">MKGKLHTGLRGLSGRHTSYHTCHPVCPGHVTCNHHGGLTIWSHPSYLSLSTCAHLFCLRNLYVGVFCALSYIRSVPQSRTSSWSYWGSSTT</sequence>
<evidence type="ECO:0000313" key="1">
    <source>
        <dbReference type="EMBL" id="KAF6017368.1"/>
    </source>
</evidence>
<protein>
    <submittedName>
        <fullName evidence="1">Uncharacterized protein</fullName>
    </submittedName>
</protein>
<organism evidence="1 2">
    <name type="scientific">Bugula neritina</name>
    <name type="common">Brown bryozoan</name>
    <name type="synonym">Sertularia neritina</name>
    <dbReference type="NCBI Taxonomy" id="10212"/>
    <lineage>
        <taxon>Eukaryota</taxon>
        <taxon>Metazoa</taxon>
        <taxon>Spiralia</taxon>
        <taxon>Lophotrochozoa</taxon>
        <taxon>Bryozoa</taxon>
        <taxon>Gymnolaemata</taxon>
        <taxon>Cheilostomatida</taxon>
        <taxon>Flustrina</taxon>
        <taxon>Buguloidea</taxon>
        <taxon>Bugulidae</taxon>
        <taxon>Bugula</taxon>
    </lineage>
</organism>
<name>A0A7J7IVW3_BUGNE</name>